<dbReference type="EMBL" id="CP019642">
    <property type="protein sequence ID" value="AQQ55572.1"/>
    <property type="molecule type" value="Genomic_DNA"/>
</dbReference>
<dbReference type="OrthoDB" id="2458256at2"/>
<name>A0A1Q2L6Q1_9BACL</name>
<organism evidence="1 2">
    <name type="scientific">Planococcus lenghuensis</name>
    <dbReference type="NCBI Taxonomy" id="2213202"/>
    <lineage>
        <taxon>Bacteria</taxon>
        <taxon>Bacillati</taxon>
        <taxon>Bacillota</taxon>
        <taxon>Bacilli</taxon>
        <taxon>Bacillales</taxon>
        <taxon>Caryophanaceae</taxon>
        <taxon>Planococcus</taxon>
    </lineage>
</organism>
<reference evidence="1 2" key="1">
    <citation type="submission" date="2017-02" db="EMBL/GenBank/DDBJ databases">
        <title>The complete genomic sequence of a novel cold adapted crude oil-degrading bacterium Planococcus qaidamina Y42.</title>
        <authorList>
            <person name="Yang R."/>
        </authorList>
    </citation>
    <scope>NUCLEOTIDE SEQUENCE [LARGE SCALE GENOMIC DNA]</scope>
    <source>
        <strain evidence="1 2">Y42</strain>
        <plasmid evidence="1 2">unnamed2</plasmid>
    </source>
</reference>
<evidence type="ECO:0000313" key="1">
    <source>
        <dbReference type="EMBL" id="AQQ55572.1"/>
    </source>
</evidence>
<dbReference type="AlphaFoldDB" id="A0A1Q2L6Q1"/>
<sequence length="77" mass="8937">MYQPLNNEQTSTLRSLRFWRRNLHVAACHQDVPEILKSRNALAALFDRCDQMQIPFKVQNRVLAAAEENTAFSDLSF</sequence>
<dbReference type="RefSeq" id="WP_077591411.1">
    <property type="nucleotide sequence ID" value="NZ_CP019642.1"/>
</dbReference>
<proteinExistence type="predicted"/>
<keyword evidence="1" id="KW-0614">Plasmid</keyword>
<geneLocation type="plasmid" evidence="1 2">
    <name>unnamed2</name>
</geneLocation>
<accession>A0A1Q2L6Q1</accession>
<evidence type="ECO:0000313" key="2">
    <source>
        <dbReference type="Proteomes" id="UP000188184"/>
    </source>
</evidence>
<keyword evidence="2" id="KW-1185">Reference proteome</keyword>
<gene>
    <name evidence="1" type="ORF">B0X71_20580</name>
</gene>
<dbReference type="KEGG" id="pmar:B0X71_20580"/>
<dbReference type="Proteomes" id="UP000188184">
    <property type="component" value="Plasmid unnamed2"/>
</dbReference>
<protein>
    <submittedName>
        <fullName evidence="1">Uncharacterized protein</fullName>
    </submittedName>
</protein>